<keyword evidence="4 6" id="KW-0408">Iron</keyword>
<keyword evidence="3 6" id="KW-0479">Metal-binding</keyword>
<dbReference type="InterPro" id="IPR034457">
    <property type="entry name" value="Organic_radical-activating"/>
</dbReference>
<evidence type="ECO:0000259" key="7">
    <source>
        <dbReference type="PROSITE" id="PS51918"/>
    </source>
</evidence>
<protein>
    <submittedName>
        <fullName evidence="8">Pyruvate formate lyase activating enzyme</fullName>
    </submittedName>
</protein>
<keyword evidence="9" id="KW-1185">Reference proteome</keyword>
<evidence type="ECO:0000313" key="8">
    <source>
        <dbReference type="EMBL" id="SMC16953.1"/>
    </source>
</evidence>
<dbReference type="AlphaFoldDB" id="A0A1W1WZC6"/>
<keyword evidence="5 6" id="KW-0411">Iron-sulfur</keyword>
<feature type="binding site" evidence="6">
    <location>
        <position position="89"/>
    </location>
    <ligand>
        <name>[4Fe-4S] cluster</name>
        <dbReference type="ChEBI" id="CHEBI:49883"/>
        <note>4Fe-4S-S-AdoMet</note>
    </ligand>
</feature>
<dbReference type="Proteomes" id="UP000192783">
    <property type="component" value="Unassembled WGS sequence"/>
</dbReference>
<dbReference type="PIRSF" id="PIRSF004869">
    <property type="entry name" value="PflX_prd"/>
    <property type="match status" value="1"/>
</dbReference>
<dbReference type="NCBIfam" id="TIGR04337">
    <property type="entry name" value="AmmeMemoSam_rS"/>
    <property type="match status" value="1"/>
</dbReference>
<proteinExistence type="predicted"/>
<dbReference type="InterPro" id="IPR013785">
    <property type="entry name" value="Aldolase_TIM"/>
</dbReference>
<dbReference type="GO" id="GO:0046872">
    <property type="term" value="F:metal ion binding"/>
    <property type="evidence" value="ECO:0007669"/>
    <property type="project" value="UniProtKB-KW"/>
</dbReference>
<dbReference type="SUPFAM" id="SSF102114">
    <property type="entry name" value="Radical SAM enzymes"/>
    <property type="match status" value="1"/>
</dbReference>
<dbReference type="CDD" id="cd01335">
    <property type="entry name" value="Radical_SAM"/>
    <property type="match status" value="1"/>
</dbReference>
<dbReference type="PROSITE" id="PS51918">
    <property type="entry name" value="RADICAL_SAM"/>
    <property type="match status" value="1"/>
</dbReference>
<reference evidence="8 9" key="1">
    <citation type="submission" date="2017-04" db="EMBL/GenBank/DDBJ databases">
        <authorList>
            <person name="Afonso C.L."/>
            <person name="Miller P.J."/>
            <person name="Scott M.A."/>
            <person name="Spackman E."/>
            <person name="Goraichik I."/>
            <person name="Dimitrov K.M."/>
            <person name="Suarez D.L."/>
            <person name="Swayne D.E."/>
        </authorList>
    </citation>
    <scope>NUCLEOTIDE SEQUENCE [LARGE SCALE GENOMIC DNA]</scope>
    <source>
        <strain evidence="8 9">DSM 13146</strain>
    </source>
</reference>
<dbReference type="InterPro" id="IPR058240">
    <property type="entry name" value="rSAM_sf"/>
</dbReference>
<keyword evidence="2 6" id="KW-0949">S-adenosyl-L-methionine</keyword>
<dbReference type="Gene3D" id="3.20.20.70">
    <property type="entry name" value="Aldolase class I"/>
    <property type="match status" value="1"/>
</dbReference>
<dbReference type="InterPro" id="IPR016431">
    <property type="entry name" value="Pyrv-formate_lyase-activ_prd"/>
</dbReference>
<accession>A0A1W1WZC6</accession>
<evidence type="ECO:0000256" key="3">
    <source>
        <dbReference type="ARBA" id="ARBA00022723"/>
    </source>
</evidence>
<sequence length="337" mass="37088">MKEARFYERLEDEAVRCALCCHRCVIKEGKAGICGVRRNEGGTLYSLVYGRLVAANVDPIEKKPLFHFQPGSRSYSIATAGCNFRCLFCQNADISQLPREHGAVLGSKASPDRVVEEALKAGCASISYTYTEPTVFMEYALEVASRARAAGLTNVFVTNGFMSPEALEALAPVLDAANVDLKSFRDRFYRDQCGARLEPVLETLRTLKRLGVWVEVTTLIIPGLNDDPEELKELAAFVASLGPETPWHVTRFHPTYKLTDRRSTPVQTLQAARRTGREAGLHYVYTGNIPGDEGENTLCPGCGVTVLRRFGFAMHNVGLRRGHCTACGRKIEGVGLP</sequence>
<dbReference type="PANTHER" id="PTHR30352">
    <property type="entry name" value="PYRUVATE FORMATE-LYASE-ACTIVATING ENZYME"/>
    <property type="match status" value="1"/>
</dbReference>
<feature type="domain" description="Radical SAM core" evidence="7">
    <location>
        <begin position="67"/>
        <end position="282"/>
    </location>
</feature>
<dbReference type="GO" id="GO:0016829">
    <property type="term" value="F:lyase activity"/>
    <property type="evidence" value="ECO:0007669"/>
    <property type="project" value="UniProtKB-KW"/>
</dbReference>
<dbReference type="RefSeq" id="WP_084055681.1">
    <property type="nucleotide sequence ID" value="NZ_FWXF01000001.1"/>
</dbReference>
<evidence type="ECO:0000256" key="6">
    <source>
        <dbReference type="PIRSR" id="PIRSR004869-50"/>
    </source>
</evidence>
<keyword evidence="1" id="KW-0004">4Fe-4S</keyword>
<dbReference type="InterPro" id="IPR006638">
    <property type="entry name" value="Elp3/MiaA/NifB-like_rSAM"/>
</dbReference>
<keyword evidence="8" id="KW-0456">Lyase</keyword>
<dbReference type="SFLD" id="SFLDG01101">
    <property type="entry name" value="Uncharacterised_Radical_SAM_Su"/>
    <property type="match status" value="1"/>
</dbReference>
<comment type="cofactor">
    <cofactor evidence="6">
        <name>[4Fe-4S] cluster</name>
        <dbReference type="ChEBI" id="CHEBI:49883"/>
    </cofactor>
    <text evidence="6">Binds 1 [4Fe-4S] cluster. The cluster is coordinated with 3 cysteines and an exchangeable S-adenosyl-L-methionine.</text>
</comment>
<dbReference type="EMBL" id="FWXF01000001">
    <property type="protein sequence ID" value="SMC16953.1"/>
    <property type="molecule type" value="Genomic_DNA"/>
</dbReference>
<gene>
    <name evidence="8" type="ORF">SAMN02746041_00204</name>
</gene>
<dbReference type="InterPro" id="IPR027596">
    <property type="entry name" value="AmmeMemoSam_rS"/>
</dbReference>
<dbReference type="STRING" id="1121390.SAMN02746041_00204"/>
<feature type="binding site" evidence="6">
    <location>
        <position position="86"/>
    </location>
    <ligand>
        <name>[4Fe-4S] cluster</name>
        <dbReference type="ChEBI" id="CHEBI:49883"/>
        <note>4Fe-4S-S-AdoMet</note>
    </ligand>
</feature>
<name>A0A1W1WZC6_9BACT</name>
<evidence type="ECO:0000256" key="2">
    <source>
        <dbReference type="ARBA" id="ARBA00022691"/>
    </source>
</evidence>
<dbReference type="SFLD" id="SFLDS00029">
    <property type="entry name" value="Radical_SAM"/>
    <property type="match status" value="1"/>
</dbReference>
<dbReference type="Pfam" id="PF04055">
    <property type="entry name" value="Radical_SAM"/>
    <property type="match status" value="1"/>
</dbReference>
<keyword evidence="8" id="KW-0670">Pyruvate</keyword>
<feature type="binding site" evidence="6">
    <location>
        <position position="82"/>
    </location>
    <ligand>
        <name>[4Fe-4S] cluster</name>
        <dbReference type="ChEBI" id="CHEBI:49883"/>
        <note>4Fe-4S-S-AdoMet</note>
    </ligand>
</feature>
<dbReference type="SMART" id="SM00729">
    <property type="entry name" value="Elp3"/>
    <property type="match status" value="1"/>
</dbReference>
<dbReference type="InterPro" id="IPR007197">
    <property type="entry name" value="rSAM"/>
</dbReference>
<evidence type="ECO:0000256" key="1">
    <source>
        <dbReference type="ARBA" id="ARBA00022485"/>
    </source>
</evidence>
<evidence type="ECO:0000256" key="4">
    <source>
        <dbReference type="ARBA" id="ARBA00023004"/>
    </source>
</evidence>
<organism evidence="8 9">
    <name type="scientific">Desulfacinum hydrothermale DSM 13146</name>
    <dbReference type="NCBI Taxonomy" id="1121390"/>
    <lineage>
        <taxon>Bacteria</taxon>
        <taxon>Pseudomonadati</taxon>
        <taxon>Thermodesulfobacteriota</taxon>
        <taxon>Syntrophobacteria</taxon>
        <taxon>Syntrophobacterales</taxon>
        <taxon>Syntrophobacteraceae</taxon>
        <taxon>Desulfacinum</taxon>
    </lineage>
</organism>
<evidence type="ECO:0000313" key="9">
    <source>
        <dbReference type="Proteomes" id="UP000192783"/>
    </source>
</evidence>
<evidence type="ECO:0000256" key="5">
    <source>
        <dbReference type="ARBA" id="ARBA00023014"/>
    </source>
</evidence>
<dbReference type="GO" id="GO:0051539">
    <property type="term" value="F:4 iron, 4 sulfur cluster binding"/>
    <property type="evidence" value="ECO:0007669"/>
    <property type="project" value="UniProtKB-KW"/>
</dbReference>
<dbReference type="PANTHER" id="PTHR30352:SF5">
    <property type="entry name" value="PYRUVATE FORMATE-LYASE 1-ACTIVATING ENZYME"/>
    <property type="match status" value="1"/>
</dbReference>
<dbReference type="OrthoDB" id="9778883at2"/>